<dbReference type="RefSeq" id="WP_004156262.1">
    <property type="nucleotide sequence ID" value="NZ_AAWS01000026.1"/>
</dbReference>
<dbReference type="EMBL" id="AAWS01000026">
    <property type="protein sequence ID" value="EAY27170.1"/>
    <property type="molecule type" value="Genomic_DNA"/>
</dbReference>
<dbReference type="OrthoDB" id="1492018at2"/>
<sequence length="294" mass="33125">MIQNQMNDQPNNKAGDEKMKKAYKLAKSLLKDRLDNEEKELLENIDQSDVVVVSGTYDHIHLVLTHLNLPFIEVNHSQFLELRLKGDQTVFVNCAADFPPEGARKLATFVAKGGQLITTDWALKNVLEVGFPNTVAYNGKPTGDEVVRIELLDREDPVIAGFLDEETEPVWWLEGSSYPIKILDKEKVKVLMKSKELGEKYGDDPVIVRFNHGDGVVYHMLSHFYLQRTETREAKQTGSASTYAMSKGATSETMAQYNNEGEGVNYGEVQSASTSAEFVSRAILRQKKKWNPKK</sequence>
<keyword evidence="2" id="KW-1185">Reference proteome</keyword>
<name>A1ZR81_MICM2</name>
<organism evidence="1 2">
    <name type="scientific">Microscilla marina ATCC 23134</name>
    <dbReference type="NCBI Taxonomy" id="313606"/>
    <lineage>
        <taxon>Bacteria</taxon>
        <taxon>Pseudomonadati</taxon>
        <taxon>Bacteroidota</taxon>
        <taxon>Cytophagia</taxon>
        <taxon>Cytophagales</taxon>
        <taxon>Microscillaceae</taxon>
        <taxon>Microscilla</taxon>
    </lineage>
</organism>
<comment type="caution">
    <text evidence="1">The sequence shown here is derived from an EMBL/GenBank/DDBJ whole genome shotgun (WGS) entry which is preliminary data.</text>
</comment>
<evidence type="ECO:0000313" key="1">
    <source>
        <dbReference type="EMBL" id="EAY27170.1"/>
    </source>
</evidence>
<dbReference type="eggNOG" id="ENOG5034461">
    <property type="taxonomic scope" value="Bacteria"/>
</dbReference>
<proteinExistence type="predicted"/>
<protein>
    <submittedName>
        <fullName evidence="1">Uncharacterized protein</fullName>
    </submittedName>
</protein>
<dbReference type="AlphaFoldDB" id="A1ZR81"/>
<evidence type="ECO:0000313" key="2">
    <source>
        <dbReference type="Proteomes" id="UP000004095"/>
    </source>
</evidence>
<dbReference type="Gene3D" id="3.40.50.880">
    <property type="match status" value="1"/>
</dbReference>
<gene>
    <name evidence="1" type="ORF">M23134_08444</name>
</gene>
<dbReference type="Proteomes" id="UP000004095">
    <property type="component" value="Unassembled WGS sequence"/>
</dbReference>
<dbReference type="SUPFAM" id="SSF52317">
    <property type="entry name" value="Class I glutamine amidotransferase-like"/>
    <property type="match status" value="1"/>
</dbReference>
<accession>A1ZR81</accession>
<reference evidence="1 2" key="1">
    <citation type="submission" date="2007-01" db="EMBL/GenBank/DDBJ databases">
        <authorList>
            <person name="Haygood M."/>
            <person name="Podell S."/>
            <person name="Anderson C."/>
            <person name="Hopkinson B."/>
            <person name="Roe K."/>
            <person name="Barbeau K."/>
            <person name="Gaasterland T."/>
            <person name="Ferriera S."/>
            <person name="Johnson J."/>
            <person name="Kravitz S."/>
            <person name="Beeson K."/>
            <person name="Sutton G."/>
            <person name="Rogers Y.-H."/>
            <person name="Friedman R."/>
            <person name="Frazier M."/>
            <person name="Venter J.C."/>
        </authorList>
    </citation>
    <scope>NUCLEOTIDE SEQUENCE [LARGE SCALE GENOMIC DNA]</scope>
    <source>
        <strain evidence="1 2">ATCC 23134</strain>
    </source>
</reference>
<dbReference type="InterPro" id="IPR029062">
    <property type="entry name" value="Class_I_gatase-like"/>
</dbReference>